<dbReference type="EC" id="3.6.1.7" evidence="2 4"/>
<evidence type="ECO:0000256" key="3">
    <source>
        <dbReference type="ARBA" id="ARBA00047645"/>
    </source>
</evidence>
<evidence type="ECO:0000256" key="5">
    <source>
        <dbReference type="RuleBase" id="RU004168"/>
    </source>
</evidence>
<feature type="active site" evidence="4">
    <location>
        <position position="19"/>
    </location>
</feature>
<proteinExistence type="inferred from homology"/>
<comment type="similarity">
    <text evidence="1 5">Belongs to the acylphosphatase family.</text>
</comment>
<dbReference type="EMBL" id="MGAF01000022">
    <property type="protein sequence ID" value="OGK41165.1"/>
    <property type="molecule type" value="Genomic_DNA"/>
</dbReference>
<dbReference type="AlphaFoldDB" id="A0A1F7ICT1"/>
<dbReference type="PANTHER" id="PTHR47268">
    <property type="entry name" value="ACYLPHOSPHATASE"/>
    <property type="match status" value="1"/>
</dbReference>
<reference evidence="7 8" key="1">
    <citation type="journal article" date="2016" name="Nat. Commun.">
        <title>Thousands of microbial genomes shed light on interconnected biogeochemical processes in an aquifer system.</title>
        <authorList>
            <person name="Anantharaman K."/>
            <person name="Brown C.T."/>
            <person name="Hug L.A."/>
            <person name="Sharon I."/>
            <person name="Castelle C.J."/>
            <person name="Probst A.J."/>
            <person name="Thomas B.C."/>
            <person name="Singh A."/>
            <person name="Wilkins M.J."/>
            <person name="Karaoz U."/>
            <person name="Brodie E.L."/>
            <person name="Williams K.H."/>
            <person name="Hubbard S.S."/>
            <person name="Banfield J.F."/>
        </authorList>
    </citation>
    <scope>NUCLEOTIDE SEQUENCE [LARGE SCALE GENOMIC DNA]</scope>
</reference>
<evidence type="ECO:0000256" key="2">
    <source>
        <dbReference type="ARBA" id="ARBA00012150"/>
    </source>
</evidence>
<protein>
    <recommendedName>
        <fullName evidence="2 4">acylphosphatase</fullName>
        <ecNumber evidence="2 4">3.6.1.7</ecNumber>
    </recommendedName>
</protein>
<dbReference type="Proteomes" id="UP000179270">
    <property type="component" value="Unassembled WGS sequence"/>
</dbReference>
<keyword evidence="4" id="KW-0378">Hydrolase</keyword>
<dbReference type="Gene3D" id="3.30.70.100">
    <property type="match status" value="1"/>
</dbReference>
<accession>A0A1F7ICT1</accession>
<dbReference type="SUPFAM" id="SSF54975">
    <property type="entry name" value="Acylphosphatase/BLUF domain-like"/>
    <property type="match status" value="1"/>
</dbReference>
<evidence type="ECO:0000313" key="8">
    <source>
        <dbReference type="Proteomes" id="UP000179270"/>
    </source>
</evidence>
<sequence>MLKQVHLYIKGDVIGVGFRAWTKIQAKILGEVSGWVKNVYDRLEIFGVTGGVEALIQGEEKKVEKIINLLRQGPPISRVDDVEIYWEKPKELFEGFEIKK</sequence>
<dbReference type="InterPro" id="IPR036046">
    <property type="entry name" value="Acylphosphatase-like_dom_sf"/>
</dbReference>
<dbReference type="Pfam" id="PF00708">
    <property type="entry name" value="Acylphosphatase"/>
    <property type="match status" value="1"/>
</dbReference>
<feature type="active site" evidence="4">
    <location>
        <position position="38"/>
    </location>
</feature>
<comment type="catalytic activity">
    <reaction evidence="3 4">
        <text>an acyl phosphate + H2O = a carboxylate + phosphate + H(+)</text>
        <dbReference type="Rhea" id="RHEA:14965"/>
        <dbReference type="ChEBI" id="CHEBI:15377"/>
        <dbReference type="ChEBI" id="CHEBI:15378"/>
        <dbReference type="ChEBI" id="CHEBI:29067"/>
        <dbReference type="ChEBI" id="CHEBI:43474"/>
        <dbReference type="ChEBI" id="CHEBI:59918"/>
        <dbReference type="EC" id="3.6.1.7"/>
    </reaction>
</comment>
<dbReference type="STRING" id="1802055.A3A74_02380"/>
<evidence type="ECO:0000259" key="6">
    <source>
        <dbReference type="PROSITE" id="PS51160"/>
    </source>
</evidence>
<name>A0A1F7ICT1_9BACT</name>
<evidence type="ECO:0000256" key="4">
    <source>
        <dbReference type="PROSITE-ProRule" id="PRU00520"/>
    </source>
</evidence>
<dbReference type="PANTHER" id="PTHR47268:SF4">
    <property type="entry name" value="ACYLPHOSPHATASE"/>
    <property type="match status" value="1"/>
</dbReference>
<evidence type="ECO:0000256" key="1">
    <source>
        <dbReference type="ARBA" id="ARBA00005614"/>
    </source>
</evidence>
<dbReference type="InterPro" id="IPR020456">
    <property type="entry name" value="Acylphosphatase"/>
</dbReference>
<gene>
    <name evidence="7" type="ORF">A3A74_02380</name>
</gene>
<organism evidence="7 8">
    <name type="scientific">Candidatus Roizmanbacteria bacterium RIFCSPLOWO2_01_FULL_35_13</name>
    <dbReference type="NCBI Taxonomy" id="1802055"/>
    <lineage>
        <taxon>Bacteria</taxon>
        <taxon>Candidatus Roizmaniibacteriota</taxon>
    </lineage>
</organism>
<dbReference type="InterPro" id="IPR001792">
    <property type="entry name" value="Acylphosphatase-like_dom"/>
</dbReference>
<comment type="caution">
    <text evidence="7">The sequence shown here is derived from an EMBL/GenBank/DDBJ whole genome shotgun (WGS) entry which is preliminary data.</text>
</comment>
<feature type="domain" description="Acylphosphatase-like" evidence="6">
    <location>
        <begin position="4"/>
        <end position="100"/>
    </location>
</feature>
<evidence type="ECO:0000313" key="7">
    <source>
        <dbReference type="EMBL" id="OGK41165.1"/>
    </source>
</evidence>
<dbReference type="PROSITE" id="PS51160">
    <property type="entry name" value="ACYLPHOSPHATASE_3"/>
    <property type="match status" value="1"/>
</dbReference>
<dbReference type="GO" id="GO:0003998">
    <property type="term" value="F:acylphosphatase activity"/>
    <property type="evidence" value="ECO:0007669"/>
    <property type="project" value="UniProtKB-EC"/>
</dbReference>